<organism evidence="2 3">
    <name type="scientific">Caldicellulosiruptor diazotrophicus</name>
    <dbReference type="NCBI Taxonomy" id="2806205"/>
    <lineage>
        <taxon>Bacteria</taxon>
        <taxon>Bacillati</taxon>
        <taxon>Bacillota</taxon>
        <taxon>Bacillota incertae sedis</taxon>
        <taxon>Caldicellulosiruptorales</taxon>
        <taxon>Caldicellulosiruptoraceae</taxon>
        <taxon>Caldicellulosiruptor</taxon>
    </lineage>
</organism>
<accession>A0ABM7NLZ3</accession>
<protein>
    <submittedName>
        <fullName evidence="2">Uncharacterized protein</fullName>
    </submittedName>
</protein>
<keyword evidence="1" id="KW-1133">Transmembrane helix</keyword>
<evidence type="ECO:0000313" key="2">
    <source>
        <dbReference type="EMBL" id="BCS81128.1"/>
    </source>
</evidence>
<feature type="transmembrane region" description="Helical" evidence="1">
    <location>
        <begin position="64"/>
        <end position="89"/>
    </location>
</feature>
<gene>
    <name evidence="2" type="ORF">CaldiYA01_10880</name>
</gene>
<keyword evidence="3" id="KW-1185">Reference proteome</keyword>
<evidence type="ECO:0000256" key="1">
    <source>
        <dbReference type="SAM" id="Phobius"/>
    </source>
</evidence>
<proteinExistence type="predicted"/>
<feature type="transmembrane region" description="Helical" evidence="1">
    <location>
        <begin position="6"/>
        <end position="23"/>
    </location>
</feature>
<feature type="transmembrane region" description="Helical" evidence="1">
    <location>
        <begin position="35"/>
        <end position="58"/>
    </location>
</feature>
<dbReference type="EMBL" id="AP024480">
    <property type="protein sequence ID" value="BCS81128.1"/>
    <property type="molecule type" value="Genomic_DNA"/>
</dbReference>
<evidence type="ECO:0000313" key="3">
    <source>
        <dbReference type="Proteomes" id="UP000663623"/>
    </source>
</evidence>
<keyword evidence="1" id="KW-0472">Membrane</keyword>
<name>A0ABM7NLZ3_9FIRM</name>
<keyword evidence="1" id="KW-0812">Transmembrane</keyword>
<dbReference type="Proteomes" id="UP000663623">
    <property type="component" value="Chromosome"/>
</dbReference>
<reference evidence="2 3" key="1">
    <citation type="submission" date="2021-02" db="EMBL/GenBank/DDBJ databases">
        <title>Nitrogen-fixing ability and nitrogen fixation related genes of thermophilic fermentative bacteria in the genus Caldicellulosiruptor.</title>
        <authorList>
            <person name="Chen Y."/>
            <person name="Nishihara A."/>
            <person name="Haruta S."/>
        </authorList>
    </citation>
    <scope>NUCLEOTIDE SEQUENCE [LARGE SCALE GENOMIC DNA]</scope>
    <source>
        <strain evidence="2 3">YA01</strain>
    </source>
</reference>
<sequence>MADVLLISVAVSVLLFCTIYTLAKVVERILSKQFAIVYLVSHYLIVILLIFLISFLFIYNVTKVLYIVVLLISYPIVLLISFGIAYVYYKKISRK</sequence>
<dbReference type="RefSeq" id="WP_238480606.1">
    <property type="nucleotide sequence ID" value="NZ_AP024480.1"/>
</dbReference>